<proteinExistence type="inferred from homology"/>
<dbReference type="Pfam" id="PF07905">
    <property type="entry name" value="PucR"/>
    <property type="match status" value="1"/>
</dbReference>
<name>A0A963YQP4_9PROT</name>
<evidence type="ECO:0000259" key="4">
    <source>
        <dbReference type="Pfam" id="PF17853"/>
    </source>
</evidence>
<dbReference type="PANTHER" id="PTHR33744:SF7">
    <property type="entry name" value="PUCR FAMILY TRANSCRIPTIONAL REGULATOR"/>
    <property type="match status" value="1"/>
</dbReference>
<feature type="domain" description="CdaR GGDEF-like" evidence="4">
    <location>
        <begin position="307"/>
        <end position="416"/>
    </location>
</feature>
<dbReference type="InterPro" id="IPR025736">
    <property type="entry name" value="PucR_C-HTH_dom"/>
</dbReference>
<sequence length="535" mass="57798">MAPATAPDFGLTVSECLEIAPLDQAKVVSGHAGLGRRLRWVHVVDHEDIEDSLTGQELIMTAGVVLGGNEQLQRDIFVVMEKLQIAGLVIALGTYMDRVPDVMLERSEALGIPIIVLPWAINFRDVTHSLLTHLVQSQYVALESAERLNRDLLQIVMRGGGLPALCARLGRLFGRSIGIVDTGAQLLARHQTTEDASDVFRGTGLTTEAAAALAALRPVGGTTQILATSGRRLGFTTPIPTLPQSSGWLIVESDRETVSRFDSLAAEAGAMAAALLLSQATGVARLAERKAEDRVIDILHGAGVTTDAAAELGLRPGLPFIAFAADVEGANGDSALGLIRTFIRRQNLGGQVARRGSMVLGVLQRNKPGITREVFTALVDVLKVAKLHLRIAVSPVLDEVSEVPAGYARAREALRLARFLQPARHVVWAEEMTALTRFLQASDQKTAGDGLFPAILKLQQNDRRQKSALVESLACLADHDWNVSVSARQLGVHRHTLLNRLERMEEILGLELEPILRLELRLQLIAWHLAGSPTG</sequence>
<evidence type="ECO:0000313" key="5">
    <source>
        <dbReference type="EMBL" id="MCB8874610.1"/>
    </source>
</evidence>
<reference evidence="5" key="2">
    <citation type="submission" date="2021-01" db="EMBL/GenBank/DDBJ databases">
        <authorList>
            <person name="Mieszkin S."/>
            <person name="Pouder E."/>
            <person name="Alain K."/>
        </authorList>
    </citation>
    <scope>NUCLEOTIDE SEQUENCE</scope>
    <source>
        <strain evidence="5">HW T2.11</strain>
    </source>
</reference>
<dbReference type="Pfam" id="PF17853">
    <property type="entry name" value="GGDEF_2"/>
    <property type="match status" value="1"/>
</dbReference>
<dbReference type="Pfam" id="PF13556">
    <property type="entry name" value="HTH_30"/>
    <property type="match status" value="1"/>
</dbReference>
<keyword evidence="6" id="KW-1185">Reference proteome</keyword>
<dbReference type="InterPro" id="IPR041522">
    <property type="entry name" value="CdaR_GGDEF"/>
</dbReference>
<dbReference type="RefSeq" id="WP_227320277.1">
    <property type="nucleotide sequence ID" value="NZ_JAESVB010000002.1"/>
</dbReference>
<reference evidence="5" key="1">
    <citation type="journal article" date="2021" name="Microorganisms">
        <title>Acidisoma silvae sp. nov. and Acidisomacellulosilytica sp. nov., Two Acidophilic Bacteria Isolated from Decaying Wood, Hydrolyzing Cellulose and Producing Poly-3-hydroxybutyrate.</title>
        <authorList>
            <person name="Mieszkin S."/>
            <person name="Pouder E."/>
            <person name="Uroz S."/>
            <person name="Simon-Colin C."/>
            <person name="Alain K."/>
        </authorList>
    </citation>
    <scope>NUCLEOTIDE SEQUENCE</scope>
    <source>
        <strain evidence="5">HW T2.11</strain>
    </source>
</reference>
<dbReference type="InterPro" id="IPR051448">
    <property type="entry name" value="CdaR-like_regulators"/>
</dbReference>
<feature type="domain" description="Purine catabolism PurC-like" evidence="2">
    <location>
        <begin position="16"/>
        <end position="133"/>
    </location>
</feature>
<dbReference type="EMBL" id="JAESVB010000002">
    <property type="protein sequence ID" value="MCB8874610.1"/>
    <property type="molecule type" value="Genomic_DNA"/>
</dbReference>
<evidence type="ECO:0000259" key="2">
    <source>
        <dbReference type="Pfam" id="PF07905"/>
    </source>
</evidence>
<comment type="similarity">
    <text evidence="1">Belongs to the CdaR family.</text>
</comment>
<dbReference type="Gene3D" id="1.10.10.2840">
    <property type="entry name" value="PucR C-terminal helix-turn-helix domain"/>
    <property type="match status" value="1"/>
</dbReference>
<dbReference type="PANTHER" id="PTHR33744">
    <property type="entry name" value="CARBOHYDRATE DIACID REGULATOR"/>
    <property type="match status" value="1"/>
</dbReference>
<evidence type="ECO:0000256" key="1">
    <source>
        <dbReference type="ARBA" id="ARBA00006754"/>
    </source>
</evidence>
<gene>
    <name evidence="5" type="ORF">ASILVAE211_05380</name>
</gene>
<dbReference type="InterPro" id="IPR012914">
    <property type="entry name" value="PucR_dom"/>
</dbReference>
<feature type="domain" description="PucR C-terminal helix-turn-helix" evidence="3">
    <location>
        <begin position="469"/>
        <end position="525"/>
    </location>
</feature>
<dbReference type="SUPFAM" id="SSF46689">
    <property type="entry name" value="Homeodomain-like"/>
    <property type="match status" value="1"/>
</dbReference>
<comment type="caution">
    <text evidence="5">The sequence shown here is derived from an EMBL/GenBank/DDBJ whole genome shotgun (WGS) entry which is preliminary data.</text>
</comment>
<protein>
    <submittedName>
        <fullName evidence="5">PucR family transcriptional regulator ligand-binding domain-containing protein</fullName>
    </submittedName>
</protein>
<dbReference type="InterPro" id="IPR009057">
    <property type="entry name" value="Homeodomain-like_sf"/>
</dbReference>
<evidence type="ECO:0000259" key="3">
    <source>
        <dbReference type="Pfam" id="PF13556"/>
    </source>
</evidence>
<dbReference type="AlphaFoldDB" id="A0A963YQP4"/>
<dbReference type="InterPro" id="IPR042070">
    <property type="entry name" value="PucR_C-HTH_sf"/>
</dbReference>
<dbReference type="Proteomes" id="UP000708298">
    <property type="component" value="Unassembled WGS sequence"/>
</dbReference>
<evidence type="ECO:0000313" key="6">
    <source>
        <dbReference type="Proteomes" id="UP000708298"/>
    </source>
</evidence>
<accession>A0A963YQP4</accession>
<organism evidence="5 6">
    <name type="scientific">Acidisoma silvae</name>
    <dbReference type="NCBI Taxonomy" id="2802396"/>
    <lineage>
        <taxon>Bacteria</taxon>
        <taxon>Pseudomonadati</taxon>
        <taxon>Pseudomonadota</taxon>
        <taxon>Alphaproteobacteria</taxon>
        <taxon>Acetobacterales</taxon>
        <taxon>Acidocellaceae</taxon>
        <taxon>Acidisoma</taxon>
    </lineage>
</organism>